<protein>
    <submittedName>
        <fullName evidence="1">N-acetylmuramoyl-L-alanine amidase LytC</fullName>
        <ecNumber evidence="1">3.5.1.28</ecNumber>
    </submittedName>
</protein>
<proteinExistence type="predicted"/>
<dbReference type="RefSeq" id="WP_065079465.1">
    <property type="nucleotide sequence ID" value="NZ_LROS01000055.1"/>
</dbReference>
<dbReference type="InterPro" id="IPR051922">
    <property type="entry name" value="Bact_Sporulation_Assoc"/>
</dbReference>
<comment type="caution">
    <text evidence="1">The sequence shown here is derived from an EMBL/GenBank/DDBJ whole genome shotgun (WGS) entry which is preliminary data.</text>
</comment>
<accession>A0A1A6AL16</accession>
<gene>
    <name evidence="1" type="primary">lytC_22</name>
    <name evidence="1" type="ORF">CLRAG_33890</name>
</gene>
<name>A0A1A6AL16_9CLOT</name>
<organism evidence="1 2">
    <name type="scientific">Clostridium ragsdalei P11</name>
    <dbReference type="NCBI Taxonomy" id="1353534"/>
    <lineage>
        <taxon>Bacteria</taxon>
        <taxon>Bacillati</taxon>
        <taxon>Bacillota</taxon>
        <taxon>Clostridia</taxon>
        <taxon>Eubacteriales</taxon>
        <taxon>Clostridiaceae</taxon>
        <taxon>Clostridium</taxon>
    </lineage>
</organism>
<keyword evidence="2" id="KW-1185">Reference proteome</keyword>
<dbReference type="PANTHER" id="PTHR30032">
    <property type="entry name" value="N-ACETYLMURAMOYL-L-ALANINE AMIDASE-RELATED"/>
    <property type="match status" value="1"/>
</dbReference>
<dbReference type="PANTHER" id="PTHR30032:SF8">
    <property type="entry name" value="GERMINATION-SPECIFIC N-ACETYLMURAMOYL-L-ALANINE AMIDASE"/>
    <property type="match status" value="1"/>
</dbReference>
<dbReference type="Pfam" id="PF04122">
    <property type="entry name" value="CW_binding_2"/>
    <property type="match status" value="3"/>
</dbReference>
<dbReference type="InterPro" id="IPR028994">
    <property type="entry name" value="Integrin_alpha_N"/>
</dbReference>
<dbReference type="Proteomes" id="UP000093954">
    <property type="component" value="Unassembled WGS sequence"/>
</dbReference>
<keyword evidence="1" id="KW-0378">Hydrolase</keyword>
<dbReference type="PATRIC" id="fig|1353534.3.peg.3451"/>
<sequence>MNKRIMKIIVFAAAFLFIAPLYRVSAQSSKYYNVTRICGQDRYETSINIAGQFNPTVTDNIIIADGKSFPDALVGAPLSKKLNAPILLADDFNNGCEYESLDYISKHLSKGGTIYLLGGEGSISSNIVNELKQYGYKNINRLGGTNRFDTNNIIVNELNVAKGTPVVIVNGFDFPDALSISGIAASNGYPIFMSQNNSIPENIIDKISSISPSKVYIVGGSGVLSDDIKSQLKNNVPNMNDENIIRISGKNRYDTSLKVANYFKLDSKYAVLANGENFPDALSGSTLASKLNAPIVLTDGQNADIQKSYIDSLNCNNVVILGGQGAISSNIENSFNGIKLDVGGIFQGEKIIDLKTVDINNDGKLENIILTNNINDSGKVKLYVQDTSNGNVLASKVVGDSDCGHGQIMLADMTGDGSPEIISIALEGGSSGGETCDVETMDGNNLTKIDNYNDGEKPGLQIGSMSEDNFSFQLNGYDTFGMYSKNFNKSCSVNLENDRQMQNAKVYGRGVQAWMGHGPVYYLYNIDNSGTYGLKVYEDVSGSCHADVLGGFNAYYKYEDGIMKLTNLDFNSPYSMTETN</sequence>
<dbReference type="EC" id="3.5.1.28" evidence="1"/>
<dbReference type="SUPFAM" id="SSF69318">
    <property type="entry name" value="Integrin alpha N-terminal domain"/>
    <property type="match status" value="1"/>
</dbReference>
<dbReference type="AlphaFoldDB" id="A0A1A6AL16"/>
<dbReference type="Gene3D" id="3.40.50.12090">
    <property type="match status" value="3"/>
</dbReference>
<evidence type="ECO:0000313" key="1">
    <source>
        <dbReference type="EMBL" id="OBR90741.1"/>
    </source>
</evidence>
<dbReference type="InterPro" id="IPR007253">
    <property type="entry name" value="Cell_wall-bd_2"/>
</dbReference>
<dbReference type="GO" id="GO:0008745">
    <property type="term" value="F:N-acetylmuramoyl-L-alanine amidase activity"/>
    <property type="evidence" value="ECO:0007669"/>
    <property type="project" value="UniProtKB-EC"/>
</dbReference>
<evidence type="ECO:0000313" key="2">
    <source>
        <dbReference type="Proteomes" id="UP000093954"/>
    </source>
</evidence>
<dbReference type="EMBL" id="LROS01000055">
    <property type="protein sequence ID" value="OBR90741.1"/>
    <property type="molecule type" value="Genomic_DNA"/>
</dbReference>
<reference evidence="1 2" key="1">
    <citation type="journal article" date="2012" name="Front. Microbiol.">
        <title>Draft Genome Sequence of the Virulent Strain 01-B526 of the Fish Pathogen Aeromonas salmonicida.</title>
        <authorList>
            <person name="Charette S.J."/>
            <person name="Brochu F."/>
            <person name="Boyle B."/>
            <person name="Filion G."/>
            <person name="Tanaka K.H."/>
            <person name="Derome N."/>
        </authorList>
    </citation>
    <scope>NUCLEOTIDE SEQUENCE [LARGE SCALE GENOMIC DNA]</scope>
    <source>
        <strain evidence="1 2">P11</strain>
    </source>
</reference>